<dbReference type="PANTHER" id="PTHR11647">
    <property type="entry name" value="HYDRANTOINASE/DIHYDROPYRIMIDINASE FAMILY MEMBER"/>
    <property type="match status" value="1"/>
</dbReference>
<dbReference type="PATRIC" id="fig|1230458.4.peg.3707"/>
<accession>L9ZKY1</accession>
<keyword evidence="1" id="KW-0378">Hydrolase</keyword>
<dbReference type="GO" id="GO:0016810">
    <property type="term" value="F:hydrolase activity, acting on carbon-nitrogen (but not peptide) bonds"/>
    <property type="evidence" value="ECO:0007669"/>
    <property type="project" value="InterPro"/>
</dbReference>
<dbReference type="STRING" id="1230458.C484_18402"/>
<comment type="caution">
    <text evidence="1">The sequence shown here is derived from an EMBL/GenBank/DDBJ whole genome shotgun (WGS) entry which is preliminary data.</text>
</comment>
<dbReference type="AlphaFoldDB" id="L9ZKY1"/>
<dbReference type="InterPro" id="IPR050378">
    <property type="entry name" value="Metallo-dep_Hydrolases_sf"/>
</dbReference>
<dbReference type="PANTHER" id="PTHR11647:SF1">
    <property type="entry name" value="COLLAPSIN RESPONSE MEDIATOR PROTEIN"/>
    <property type="match status" value="1"/>
</dbReference>
<evidence type="ECO:0000313" key="1">
    <source>
        <dbReference type="EMBL" id="ELY86217.1"/>
    </source>
</evidence>
<dbReference type="SUPFAM" id="SSF51338">
    <property type="entry name" value="Composite domain of metallo-dependent hydrolases"/>
    <property type="match status" value="1"/>
</dbReference>
<gene>
    <name evidence="1" type="ORF">C484_18402</name>
</gene>
<evidence type="ECO:0000313" key="2">
    <source>
        <dbReference type="Proteomes" id="UP000011648"/>
    </source>
</evidence>
<keyword evidence="2" id="KW-1185">Reference proteome</keyword>
<sequence length="110" mass="11428">MTRIDTLLTGGTVVTTESSFDAAVAIDDETIVGVRTERMLPTANRRIDVSGNLILPGVVDLPVHVTGYNLIDSYEIGTSVAAAGDATVSLTSRSKGGRTGLEVALHSGLE</sequence>
<name>L9ZKY1_9EURY</name>
<dbReference type="EMBL" id="AOIL01000062">
    <property type="protein sequence ID" value="ELY86217.1"/>
    <property type="molecule type" value="Genomic_DNA"/>
</dbReference>
<dbReference type="RefSeq" id="WP_006827292.1">
    <property type="nucleotide sequence ID" value="NZ_AOIL01000062.1"/>
</dbReference>
<dbReference type="OrthoDB" id="8791at2157"/>
<organism evidence="1 2">
    <name type="scientific">Natrialba taiwanensis DSM 12281</name>
    <dbReference type="NCBI Taxonomy" id="1230458"/>
    <lineage>
        <taxon>Archaea</taxon>
        <taxon>Methanobacteriati</taxon>
        <taxon>Methanobacteriota</taxon>
        <taxon>Stenosarchaea group</taxon>
        <taxon>Halobacteria</taxon>
        <taxon>Halobacteriales</taxon>
        <taxon>Natrialbaceae</taxon>
        <taxon>Natrialba</taxon>
    </lineage>
</organism>
<dbReference type="Gene3D" id="3.20.20.140">
    <property type="entry name" value="Metal-dependent hydrolases"/>
    <property type="match status" value="1"/>
</dbReference>
<proteinExistence type="predicted"/>
<dbReference type="Proteomes" id="UP000011648">
    <property type="component" value="Unassembled WGS sequence"/>
</dbReference>
<dbReference type="InterPro" id="IPR011059">
    <property type="entry name" value="Metal-dep_hydrolase_composite"/>
</dbReference>
<protein>
    <submittedName>
        <fullName evidence="1">Amidohydrolase</fullName>
    </submittedName>
</protein>
<reference evidence="1 2" key="1">
    <citation type="journal article" date="2014" name="PLoS Genet.">
        <title>Phylogenetically driven sequencing of extremely halophilic archaea reveals strategies for static and dynamic osmo-response.</title>
        <authorList>
            <person name="Becker E.A."/>
            <person name="Seitzer P.M."/>
            <person name="Tritt A."/>
            <person name="Larsen D."/>
            <person name="Krusor M."/>
            <person name="Yao A.I."/>
            <person name="Wu D."/>
            <person name="Madern D."/>
            <person name="Eisen J.A."/>
            <person name="Darling A.E."/>
            <person name="Facciotti M.T."/>
        </authorList>
    </citation>
    <scope>NUCLEOTIDE SEQUENCE [LARGE SCALE GENOMIC DNA]</scope>
    <source>
        <strain evidence="1 2">DSM 12281</strain>
    </source>
</reference>